<feature type="transmembrane region" description="Helical" evidence="6">
    <location>
        <begin position="397"/>
        <end position="416"/>
    </location>
</feature>
<comment type="caution">
    <text evidence="8">The sequence shown here is derived from an EMBL/GenBank/DDBJ whole genome shotgun (WGS) entry which is preliminary data.</text>
</comment>
<evidence type="ECO:0000313" key="9">
    <source>
        <dbReference type="Proteomes" id="UP000322876"/>
    </source>
</evidence>
<evidence type="ECO:0000256" key="5">
    <source>
        <dbReference type="ARBA" id="ARBA00023136"/>
    </source>
</evidence>
<feature type="transmembrane region" description="Helical" evidence="6">
    <location>
        <begin position="197"/>
        <end position="213"/>
    </location>
</feature>
<dbReference type="PANTHER" id="PTHR30619:SF1">
    <property type="entry name" value="RECOMBINATION PROTEIN 2"/>
    <property type="match status" value="1"/>
</dbReference>
<evidence type="ECO:0000259" key="7">
    <source>
        <dbReference type="Pfam" id="PF03772"/>
    </source>
</evidence>
<feature type="transmembrane region" description="Helical" evidence="6">
    <location>
        <begin position="288"/>
        <end position="307"/>
    </location>
</feature>
<feature type="transmembrane region" description="Helical" evidence="6">
    <location>
        <begin position="314"/>
        <end position="335"/>
    </location>
</feature>
<evidence type="ECO:0000256" key="3">
    <source>
        <dbReference type="ARBA" id="ARBA00022692"/>
    </source>
</evidence>
<keyword evidence="3 6" id="KW-0812">Transmembrane</keyword>
<dbReference type="PANTHER" id="PTHR30619">
    <property type="entry name" value="DNA INTERNALIZATION/COMPETENCE PROTEIN COMEC/REC2"/>
    <property type="match status" value="1"/>
</dbReference>
<dbReference type="InterPro" id="IPR052159">
    <property type="entry name" value="Competence_DNA_uptake"/>
</dbReference>
<dbReference type="Pfam" id="PF03772">
    <property type="entry name" value="Competence"/>
    <property type="match status" value="1"/>
</dbReference>
<feature type="domain" description="ComEC/Rec2-related protein" evidence="7">
    <location>
        <begin position="148"/>
        <end position="392"/>
    </location>
</feature>
<feature type="transmembrane region" description="Helical" evidence="6">
    <location>
        <begin position="341"/>
        <end position="361"/>
    </location>
</feature>
<evidence type="ECO:0000256" key="1">
    <source>
        <dbReference type="ARBA" id="ARBA00004651"/>
    </source>
</evidence>
<dbReference type="OrthoDB" id="9790149at2"/>
<keyword evidence="5 6" id="KW-0472">Membrane</keyword>
<dbReference type="GO" id="GO:0005886">
    <property type="term" value="C:plasma membrane"/>
    <property type="evidence" value="ECO:0007669"/>
    <property type="project" value="UniProtKB-SubCell"/>
</dbReference>
<dbReference type="NCBIfam" id="TIGR00360">
    <property type="entry name" value="ComEC_N-term"/>
    <property type="match status" value="1"/>
</dbReference>
<keyword evidence="2" id="KW-1003">Cell membrane</keyword>
<evidence type="ECO:0000256" key="6">
    <source>
        <dbReference type="SAM" id="Phobius"/>
    </source>
</evidence>
<dbReference type="EMBL" id="VFJB01000003">
    <property type="protein sequence ID" value="KAA0258933.1"/>
    <property type="molecule type" value="Genomic_DNA"/>
</dbReference>
<feature type="transmembrane region" description="Helical" evidence="6">
    <location>
        <begin position="162"/>
        <end position="190"/>
    </location>
</feature>
<dbReference type="AlphaFoldDB" id="A0A5A8F690"/>
<keyword evidence="9" id="KW-1185">Reference proteome</keyword>
<reference evidence="8 9" key="1">
    <citation type="submission" date="2019-06" db="EMBL/GenBank/DDBJ databases">
        <title>Genomic insights into carbon and energy metabolism of Deferribacter autotrophicus revealed new metabolic traits in the phylum Deferribacteres.</title>
        <authorList>
            <person name="Slobodkin A.I."/>
            <person name="Slobodkina G.B."/>
            <person name="Allioux M."/>
            <person name="Alain K."/>
            <person name="Jebbar M."/>
            <person name="Shadrin V."/>
            <person name="Kublanov I.V."/>
            <person name="Toshchakov S.V."/>
            <person name="Bonch-Osmolovskaya E.A."/>
        </authorList>
    </citation>
    <scope>NUCLEOTIDE SEQUENCE [LARGE SCALE GENOMIC DNA]</scope>
    <source>
        <strain evidence="8 9">SL50</strain>
    </source>
</reference>
<gene>
    <name evidence="8" type="ORF">FHQ18_03015</name>
</gene>
<accession>A0A5A8F690</accession>
<organism evidence="8 9">
    <name type="scientific">Deferribacter autotrophicus</name>
    <dbReference type="NCBI Taxonomy" id="500465"/>
    <lineage>
        <taxon>Bacteria</taxon>
        <taxon>Pseudomonadati</taxon>
        <taxon>Deferribacterota</taxon>
        <taxon>Deferribacteres</taxon>
        <taxon>Deferribacterales</taxon>
        <taxon>Deferribacteraceae</taxon>
        <taxon>Deferribacter</taxon>
    </lineage>
</organism>
<feature type="transmembrane region" description="Helical" evidence="6">
    <location>
        <begin position="244"/>
        <end position="276"/>
    </location>
</feature>
<evidence type="ECO:0000256" key="4">
    <source>
        <dbReference type="ARBA" id="ARBA00022989"/>
    </source>
</evidence>
<sequence length="552" mass="63300">MAGFSSFKFKTELFLLSALLYSLIISFTSNRSSYLLNALITSLLSIIILRIFFKGKLFLFFLIIILFSNLTLSKMDIITEKQKKYSKGVSGIYKNKQFEPGTVIFKMKNKLISFKIPLITTILEKREKLCRKLYLESSGEISIIQAALFGNRQYLDNKTKDLFITTGIFHLLAISGLHVGIIISIVFLIFSFLPLKFRYLAVIFTLLPFIVITGFKITVLRASLFAIFIFSALFFDVKVEMKKLLIFLASLFLLLFPSTAFDISFMLSFAAVFGILTVVEKEKGLKSIILVPLGATLFTMPIILYSFGNFNYLGILNTFIMLPFIYLLIITGLITPFTGHFAIAPLITIENWIHNIATFLYKLTYSTFVLNKINLYLLIISLIIILLFIIFKKLPLLLLLLIVPLINLQKSNIIIFPNMVRSKGIIDLREKKQIFFKGFYSDFKYQFLPIVAKLGIKTFDNGIIHIYDGQNLYLKTKNNTLSDICINQIGKNCKIVYMTKSNSISKKLLMSQNKLFIIYKNELKSKNIYELKNKKCIILKEGEISYDDNICK</sequence>
<feature type="transmembrane region" description="Helical" evidence="6">
    <location>
        <begin position="12"/>
        <end position="28"/>
    </location>
</feature>
<protein>
    <submittedName>
        <fullName evidence="8">ComEC/Rec2 family competence protein</fullName>
    </submittedName>
</protein>
<dbReference type="Proteomes" id="UP000322876">
    <property type="component" value="Unassembled WGS sequence"/>
</dbReference>
<evidence type="ECO:0000313" key="8">
    <source>
        <dbReference type="EMBL" id="KAA0258933.1"/>
    </source>
</evidence>
<name>A0A5A8F690_9BACT</name>
<comment type="subcellular location">
    <subcellularLocation>
        <location evidence="1">Cell membrane</location>
        <topology evidence="1">Multi-pass membrane protein</topology>
    </subcellularLocation>
</comment>
<dbReference type="InterPro" id="IPR004477">
    <property type="entry name" value="ComEC_N"/>
</dbReference>
<keyword evidence="4 6" id="KW-1133">Transmembrane helix</keyword>
<evidence type="ECO:0000256" key="2">
    <source>
        <dbReference type="ARBA" id="ARBA00022475"/>
    </source>
</evidence>
<proteinExistence type="predicted"/>
<feature type="transmembrane region" description="Helical" evidence="6">
    <location>
        <begin position="373"/>
        <end position="391"/>
    </location>
</feature>